<feature type="region of interest" description="Disordered" evidence="1">
    <location>
        <begin position="1"/>
        <end position="21"/>
    </location>
</feature>
<dbReference type="KEGG" id="dcb:C3Y92_08695"/>
<name>A0A4P6HQ23_9BACT</name>
<dbReference type="SMART" id="SM00471">
    <property type="entry name" value="HDc"/>
    <property type="match status" value="1"/>
</dbReference>
<evidence type="ECO:0000259" key="2">
    <source>
        <dbReference type="PROSITE" id="PS51832"/>
    </source>
</evidence>
<dbReference type="PANTHER" id="PTHR43155:SF2">
    <property type="entry name" value="CYCLIC DI-GMP PHOSPHODIESTERASE PA4108"/>
    <property type="match status" value="1"/>
</dbReference>
<dbReference type="Proteomes" id="UP000293296">
    <property type="component" value="Chromosome"/>
</dbReference>
<gene>
    <name evidence="3" type="ORF">C3Y92_08695</name>
</gene>
<keyword evidence="4" id="KW-1185">Reference proteome</keyword>
<dbReference type="PANTHER" id="PTHR43155">
    <property type="entry name" value="CYCLIC DI-GMP PHOSPHODIESTERASE PA4108-RELATED"/>
    <property type="match status" value="1"/>
</dbReference>
<dbReference type="PROSITE" id="PS51832">
    <property type="entry name" value="HD_GYP"/>
    <property type="match status" value="1"/>
</dbReference>
<evidence type="ECO:0000256" key="1">
    <source>
        <dbReference type="SAM" id="MobiDB-lite"/>
    </source>
</evidence>
<dbReference type="GO" id="GO:0016787">
    <property type="term" value="F:hydrolase activity"/>
    <property type="evidence" value="ECO:0007669"/>
    <property type="project" value="UniProtKB-KW"/>
</dbReference>
<sequence>MMLPSTPLPSPGDPDGEYQPIPVGHLFPHAPGDFQVFLRHGDNLTLFARVGEAVTGLRREMLADYGVRTVYIHRDERERYRDYMRRHLPGALMGPHLPIAEKAAVFYHNCCDIVRDLIRERLPQAVSDVHGRLFVGYARDSVAFLCSEAGLARMGALMAHDYDVYSHGVHVFVYTVYLLRSLGLPQGAIVQAGVGALLHDAGKEGVDPAILTKPGRLSREEFDAVREHPVLGARLCRSLGLSRLAQECILMHHEKLDGRGYPSGLSGEAIPVHARAVSLADVYDALTSRRCYADAVTPFEALRIMRHEMAGSFDLDLYKRFVMLLSGAALV</sequence>
<organism evidence="3 4">
    <name type="scientific">Solidesulfovibrio carbinolicus</name>
    <dbReference type="NCBI Taxonomy" id="296842"/>
    <lineage>
        <taxon>Bacteria</taxon>
        <taxon>Pseudomonadati</taxon>
        <taxon>Thermodesulfobacteriota</taxon>
        <taxon>Desulfovibrionia</taxon>
        <taxon>Desulfovibrionales</taxon>
        <taxon>Desulfovibrionaceae</taxon>
        <taxon>Solidesulfovibrio</taxon>
    </lineage>
</organism>
<accession>A0A4P6HQ23</accession>
<dbReference type="SUPFAM" id="SSF109604">
    <property type="entry name" value="HD-domain/PDEase-like"/>
    <property type="match status" value="1"/>
</dbReference>
<reference evidence="3 4" key="1">
    <citation type="submission" date="2018-02" db="EMBL/GenBank/DDBJ databases">
        <title>Genome sequence of Desulfovibrio carbinolicus DSM 3852.</title>
        <authorList>
            <person name="Wilbanks E."/>
            <person name="Skennerton C.T."/>
            <person name="Orphan V.J."/>
        </authorList>
    </citation>
    <scope>NUCLEOTIDE SEQUENCE [LARGE SCALE GENOMIC DNA]</scope>
    <source>
        <strain evidence="3 4">DSM 3852</strain>
    </source>
</reference>
<dbReference type="AlphaFoldDB" id="A0A4P6HQ23"/>
<dbReference type="Gene3D" id="1.10.3210.10">
    <property type="entry name" value="Hypothetical protein af1432"/>
    <property type="match status" value="1"/>
</dbReference>
<evidence type="ECO:0000313" key="3">
    <source>
        <dbReference type="EMBL" id="QAZ67298.1"/>
    </source>
</evidence>
<dbReference type="CDD" id="cd00077">
    <property type="entry name" value="HDc"/>
    <property type="match status" value="1"/>
</dbReference>
<protein>
    <submittedName>
        <fullName evidence="3">Phosphohydrolase</fullName>
    </submittedName>
</protein>
<dbReference type="InterPro" id="IPR003607">
    <property type="entry name" value="HD/PDEase_dom"/>
</dbReference>
<dbReference type="RefSeq" id="WP_129351757.1">
    <property type="nucleotide sequence ID" value="NZ_CP026538.1"/>
</dbReference>
<proteinExistence type="predicted"/>
<evidence type="ECO:0000313" key="4">
    <source>
        <dbReference type="Proteomes" id="UP000293296"/>
    </source>
</evidence>
<dbReference type="Pfam" id="PF13487">
    <property type="entry name" value="HD_5"/>
    <property type="match status" value="1"/>
</dbReference>
<feature type="domain" description="HD-GYP" evidence="2">
    <location>
        <begin position="142"/>
        <end position="331"/>
    </location>
</feature>
<keyword evidence="3" id="KW-0378">Hydrolase</keyword>
<dbReference type="EMBL" id="CP026538">
    <property type="protein sequence ID" value="QAZ67298.1"/>
    <property type="molecule type" value="Genomic_DNA"/>
</dbReference>
<feature type="compositionally biased region" description="Pro residues" evidence="1">
    <location>
        <begin position="1"/>
        <end position="12"/>
    </location>
</feature>
<dbReference type="OrthoDB" id="9776628at2"/>
<dbReference type="InterPro" id="IPR037522">
    <property type="entry name" value="HD_GYP_dom"/>
</dbReference>